<accession>K4RDW1</accession>
<dbReference type="Proteomes" id="UP000008043">
    <property type="component" value="Chromosome"/>
</dbReference>
<feature type="compositionally biased region" description="Basic and acidic residues" evidence="1">
    <location>
        <begin position="132"/>
        <end position="146"/>
    </location>
</feature>
<evidence type="ECO:0000313" key="3">
    <source>
        <dbReference type="Proteomes" id="UP000008043"/>
    </source>
</evidence>
<keyword evidence="3" id="KW-1185">Reference proteome</keyword>
<feature type="compositionally biased region" description="Low complexity" evidence="1">
    <location>
        <begin position="95"/>
        <end position="113"/>
    </location>
</feature>
<feature type="region of interest" description="Disordered" evidence="1">
    <location>
        <begin position="47"/>
        <end position="146"/>
    </location>
</feature>
<feature type="compositionally biased region" description="Pro residues" evidence="1">
    <location>
        <begin position="84"/>
        <end position="94"/>
    </location>
</feature>
<dbReference type="KEGG" id="sdv:BN159_7261"/>
<dbReference type="STRING" id="1214101.BN159_7261"/>
<protein>
    <submittedName>
        <fullName evidence="2">Putative secreted protein</fullName>
    </submittedName>
</protein>
<organism evidence="2 3">
    <name type="scientific">Streptomyces davaonensis (strain DSM 101723 / JCM 4913 / KCC S-0913 / 768)</name>
    <dbReference type="NCBI Taxonomy" id="1214101"/>
    <lineage>
        <taxon>Bacteria</taxon>
        <taxon>Bacillati</taxon>
        <taxon>Actinomycetota</taxon>
        <taxon>Actinomycetes</taxon>
        <taxon>Kitasatosporales</taxon>
        <taxon>Streptomycetaceae</taxon>
        <taxon>Streptomyces</taxon>
    </lineage>
</organism>
<gene>
    <name evidence="2" type="ORF">BN159_7261</name>
</gene>
<evidence type="ECO:0000256" key="1">
    <source>
        <dbReference type="SAM" id="MobiDB-lite"/>
    </source>
</evidence>
<proteinExistence type="predicted"/>
<sequence length="175" mass="18671">MRGILRLSAVPTRPAATRVAQMHRTTTTATLLVTVAVSALSGCVTVQRPPASTPVPVPAQPSVGRPQPQIVQAPALEALELIGPPRPDPHPSTTPRPSRTAPEPAAPAAQAPRPYSPRPADPQSERPAPQRPRVDIPDLAESVRKNTDVCALGKKYGGWRKDSPEARICEQTYGR</sequence>
<dbReference type="EMBL" id="HE971709">
    <property type="protein sequence ID" value="CCK31640.1"/>
    <property type="molecule type" value="Genomic_DNA"/>
</dbReference>
<reference evidence="2 3" key="1">
    <citation type="journal article" date="2012" name="J. Bacteriol.">
        <title>Genome sequence of the bacterium Streptomyces davawensis JCM 4913 and heterologous production of the unique antibiotic roseoflavin.</title>
        <authorList>
            <person name="Jankowitsch F."/>
            <person name="Schwarz J."/>
            <person name="Ruckert C."/>
            <person name="Gust B."/>
            <person name="Szczepanowski R."/>
            <person name="Blom J."/>
            <person name="Pelzer S."/>
            <person name="Kalinowski J."/>
            <person name="Mack M."/>
        </authorList>
    </citation>
    <scope>NUCLEOTIDE SEQUENCE [LARGE SCALE GENOMIC DNA]</scope>
    <source>
        <strain evidence="3">DSM 101723 / JCM 4913 / KCC S-0913 / 768</strain>
    </source>
</reference>
<dbReference type="HOGENOM" id="CLU_108047_0_0_11"/>
<dbReference type="AlphaFoldDB" id="K4RDW1"/>
<name>K4RDW1_STRDJ</name>
<dbReference type="eggNOG" id="ENOG5033S2X">
    <property type="taxonomic scope" value="Bacteria"/>
</dbReference>
<dbReference type="PATRIC" id="fig|1214101.3.peg.7356"/>
<evidence type="ECO:0000313" key="2">
    <source>
        <dbReference type="EMBL" id="CCK31640.1"/>
    </source>
</evidence>